<feature type="region of interest" description="Disordered" evidence="1">
    <location>
        <begin position="43"/>
        <end position="67"/>
    </location>
</feature>
<dbReference type="AlphaFoldDB" id="A0A5M3X7W3"/>
<sequence length="317" mass="35356">MEAIRTAAPEAIQVADRFHLWRNLAESVDRCVIAHRRCLSDPDPSLIAEPPAEPAAGEAPVAQPGGRRVENTRRWHAAVHELYDKGVGTTRIVKLLGLDHKTVLRYARAATAEELLPPSGNQHGPLYPYQSYLHHRWNQGCTDSSRLFTEIRAMGYQGSDRTVRRWLEPLRSQPGPAPKVSSGPSTRQVTGWLTRHPDALTGEEKLQLKHVLARCPHLATLSIAIRDFALMMTNREGHRLPEWIAATADSDLPPLRGFARSHDHAECWMRPPVRLGRSSLTTRVSTRASWTTCGGTRNRGGGRIPPRWFCLALQKAG</sequence>
<organism evidence="2 3">
    <name type="scientific">Acrocarpospora macrocephala</name>
    <dbReference type="NCBI Taxonomy" id="150177"/>
    <lineage>
        <taxon>Bacteria</taxon>
        <taxon>Bacillati</taxon>
        <taxon>Actinomycetota</taxon>
        <taxon>Actinomycetes</taxon>
        <taxon>Streptosporangiales</taxon>
        <taxon>Streptosporangiaceae</taxon>
        <taxon>Acrocarpospora</taxon>
    </lineage>
</organism>
<dbReference type="Proteomes" id="UP000331127">
    <property type="component" value="Unassembled WGS sequence"/>
</dbReference>
<keyword evidence="3" id="KW-1185">Reference proteome</keyword>
<feature type="compositionally biased region" description="Low complexity" evidence="1">
    <location>
        <begin position="48"/>
        <end position="66"/>
    </location>
</feature>
<name>A0A5M3X7W3_9ACTN</name>
<evidence type="ECO:0000256" key="1">
    <source>
        <dbReference type="SAM" id="MobiDB-lite"/>
    </source>
</evidence>
<proteinExistence type="predicted"/>
<evidence type="ECO:0000313" key="3">
    <source>
        <dbReference type="Proteomes" id="UP000331127"/>
    </source>
</evidence>
<reference evidence="2 3" key="1">
    <citation type="submission" date="2019-10" db="EMBL/GenBank/DDBJ databases">
        <title>Whole genome shotgun sequence of Acrocarpospora macrocephala NBRC 16266.</title>
        <authorList>
            <person name="Ichikawa N."/>
            <person name="Kimura A."/>
            <person name="Kitahashi Y."/>
            <person name="Komaki H."/>
            <person name="Oguchi A."/>
        </authorList>
    </citation>
    <scope>NUCLEOTIDE SEQUENCE [LARGE SCALE GENOMIC DNA]</scope>
    <source>
        <strain evidence="2 3">NBRC 16266</strain>
    </source>
</reference>
<evidence type="ECO:0000313" key="2">
    <source>
        <dbReference type="EMBL" id="GES16269.1"/>
    </source>
</evidence>
<dbReference type="EMBL" id="BLAE01000096">
    <property type="protein sequence ID" value="GES16269.1"/>
    <property type="molecule type" value="Genomic_DNA"/>
</dbReference>
<accession>A0A5M3X7W3</accession>
<dbReference type="PANTHER" id="PTHR33498">
    <property type="entry name" value="TRANSPOSASE FOR INSERTION SEQUENCE ELEMENT IS1557"/>
    <property type="match status" value="1"/>
</dbReference>
<dbReference type="InterPro" id="IPR047951">
    <property type="entry name" value="Transpos_ISL3"/>
</dbReference>
<protein>
    <recommendedName>
        <fullName evidence="4">Transposase IS204/IS1001/IS1096/IS1165 DDE domain-containing protein</fullName>
    </recommendedName>
</protein>
<evidence type="ECO:0008006" key="4">
    <source>
        <dbReference type="Google" id="ProtNLM"/>
    </source>
</evidence>
<dbReference type="PANTHER" id="PTHR33498:SF1">
    <property type="entry name" value="TRANSPOSASE FOR INSERTION SEQUENCE ELEMENT IS1557"/>
    <property type="match status" value="1"/>
</dbReference>
<comment type="caution">
    <text evidence="2">The sequence shown here is derived from an EMBL/GenBank/DDBJ whole genome shotgun (WGS) entry which is preliminary data.</text>
</comment>
<gene>
    <name evidence="2" type="ORF">Amac_098670</name>
</gene>